<dbReference type="Proteomes" id="UP000177027">
    <property type="component" value="Unassembled WGS sequence"/>
</dbReference>
<dbReference type="SUPFAM" id="SSF46785">
    <property type="entry name" value="Winged helix' DNA-binding domain"/>
    <property type="match status" value="1"/>
</dbReference>
<dbReference type="PANTHER" id="PTHR34293">
    <property type="entry name" value="HTH-TYPE TRANSCRIPTIONAL REGULATOR TRMBL2"/>
    <property type="match status" value="1"/>
</dbReference>
<name>A0A1F7HE05_9BACT</name>
<dbReference type="EMBL" id="MFZS01000013">
    <property type="protein sequence ID" value="OGK29214.1"/>
    <property type="molecule type" value="Genomic_DNA"/>
</dbReference>
<comment type="caution">
    <text evidence="2">The sequence shown here is derived from an EMBL/GenBank/DDBJ whole genome shotgun (WGS) entry which is preliminary data.</text>
</comment>
<accession>A0A1F7HE05</accession>
<dbReference type="Gene3D" id="1.10.10.10">
    <property type="entry name" value="Winged helix-like DNA-binding domain superfamily/Winged helix DNA-binding domain"/>
    <property type="match status" value="1"/>
</dbReference>
<sequence>MDQHEDQVKEYLQMLNLTPEEADVYLNLAKYGESTTLELSRFTKISRTQIYRLFESMKHKGVIEEIIDKNTTRARAVDVDRLYDLVENFSSKVETLKSQFPQVKTLLSGLILSDKPGTKVLFYRGEEGLQQLAWNALRAKDELRGYTYRLWESAIGEKFARKWFKEAILRGFRMREIYSDEYLKSIKGIKSLATLSEYKSFSCVSRYISSKTLTIDHQVDIYNDVVAYYNWFNGEVFGVEIYNKKIAAMQKQIFDIIWDSLR</sequence>
<dbReference type="InterPro" id="IPR051797">
    <property type="entry name" value="TrmB-like"/>
</dbReference>
<protein>
    <recommendedName>
        <fullName evidence="1">Transcription regulator TrmB N-terminal domain-containing protein</fullName>
    </recommendedName>
</protein>
<dbReference type="AlphaFoldDB" id="A0A1F7HE05"/>
<dbReference type="Pfam" id="PF01978">
    <property type="entry name" value="TrmB"/>
    <property type="match status" value="1"/>
</dbReference>
<evidence type="ECO:0000313" key="2">
    <source>
        <dbReference type="EMBL" id="OGK29214.1"/>
    </source>
</evidence>
<organism evidence="2 3">
    <name type="scientific">Candidatus Roizmanbacteria bacterium RIFCSPHIGHO2_02_FULL_40_9</name>
    <dbReference type="NCBI Taxonomy" id="1802042"/>
    <lineage>
        <taxon>Bacteria</taxon>
        <taxon>Candidatus Roizmaniibacteriota</taxon>
    </lineage>
</organism>
<gene>
    <name evidence="2" type="ORF">A3D06_02515</name>
</gene>
<proteinExistence type="predicted"/>
<reference evidence="2 3" key="1">
    <citation type="journal article" date="2016" name="Nat. Commun.">
        <title>Thousands of microbial genomes shed light on interconnected biogeochemical processes in an aquifer system.</title>
        <authorList>
            <person name="Anantharaman K."/>
            <person name="Brown C.T."/>
            <person name="Hug L.A."/>
            <person name="Sharon I."/>
            <person name="Castelle C.J."/>
            <person name="Probst A.J."/>
            <person name="Thomas B.C."/>
            <person name="Singh A."/>
            <person name="Wilkins M.J."/>
            <person name="Karaoz U."/>
            <person name="Brodie E.L."/>
            <person name="Williams K.H."/>
            <person name="Hubbard S.S."/>
            <person name="Banfield J.F."/>
        </authorList>
    </citation>
    <scope>NUCLEOTIDE SEQUENCE [LARGE SCALE GENOMIC DNA]</scope>
</reference>
<dbReference type="PANTHER" id="PTHR34293:SF1">
    <property type="entry name" value="HTH-TYPE TRANSCRIPTIONAL REGULATOR TRMBL2"/>
    <property type="match status" value="1"/>
</dbReference>
<evidence type="ECO:0000259" key="1">
    <source>
        <dbReference type="Pfam" id="PF01978"/>
    </source>
</evidence>
<dbReference type="InterPro" id="IPR002831">
    <property type="entry name" value="Tscrpt_reg_TrmB_N"/>
</dbReference>
<dbReference type="InterPro" id="IPR036388">
    <property type="entry name" value="WH-like_DNA-bd_sf"/>
</dbReference>
<evidence type="ECO:0000313" key="3">
    <source>
        <dbReference type="Proteomes" id="UP000177027"/>
    </source>
</evidence>
<feature type="domain" description="Transcription regulator TrmB N-terminal" evidence="1">
    <location>
        <begin position="12"/>
        <end position="79"/>
    </location>
</feature>
<dbReference type="InterPro" id="IPR036390">
    <property type="entry name" value="WH_DNA-bd_sf"/>
</dbReference>